<sequence length="141" mass="16764">MMDASSEKSRVHVEKTVLPASLNDPNDLSLRHVERDVVIPNRVRDRVKKEKCSAEYAQLDKCMSQFGMSRIWRCYKTRDTLNTCLLSWYYDPDFVQECTVEYLEDRSEYRRTGRMSERLRKQMGAEAFEKIEKTKARARKK</sequence>
<proteinExistence type="inferred from homology"/>
<dbReference type="Pfam" id="PF08583">
    <property type="entry name" value="Cmc1"/>
    <property type="match status" value="1"/>
</dbReference>
<dbReference type="Proteomes" id="UP000030665">
    <property type="component" value="Unassembled WGS sequence"/>
</dbReference>
<evidence type="ECO:0000313" key="4">
    <source>
        <dbReference type="EMBL" id="CDW53824.1"/>
    </source>
</evidence>
<dbReference type="AlphaFoldDB" id="A0A077Z1N4"/>
<dbReference type="GO" id="GO:0005739">
    <property type="term" value="C:mitochondrion"/>
    <property type="evidence" value="ECO:0007669"/>
    <property type="project" value="UniProtKB-SubCell"/>
</dbReference>
<accession>A0A077Z1N4</accession>
<evidence type="ECO:0000313" key="5">
    <source>
        <dbReference type="Proteomes" id="UP000030665"/>
    </source>
</evidence>
<name>A0A077Z1N4_TRITR</name>
<evidence type="ECO:0000256" key="2">
    <source>
        <dbReference type="ARBA" id="ARBA00023157"/>
    </source>
</evidence>
<dbReference type="EMBL" id="HG805868">
    <property type="protein sequence ID" value="CDW53824.1"/>
    <property type="molecule type" value="Genomic_DNA"/>
</dbReference>
<protein>
    <recommendedName>
        <fullName evidence="3">COX assembly mitochondrial protein</fullName>
    </recommendedName>
</protein>
<dbReference type="OrthoDB" id="6224010at2759"/>
<keyword evidence="5" id="KW-1185">Reference proteome</keyword>
<organism evidence="4 5">
    <name type="scientific">Trichuris trichiura</name>
    <name type="common">Whipworm</name>
    <name type="synonym">Trichocephalus trichiurus</name>
    <dbReference type="NCBI Taxonomy" id="36087"/>
    <lineage>
        <taxon>Eukaryota</taxon>
        <taxon>Metazoa</taxon>
        <taxon>Ecdysozoa</taxon>
        <taxon>Nematoda</taxon>
        <taxon>Enoplea</taxon>
        <taxon>Dorylaimia</taxon>
        <taxon>Trichinellida</taxon>
        <taxon>Trichuridae</taxon>
        <taxon>Trichuris</taxon>
    </lineage>
</organism>
<gene>
    <name evidence="4" type="ORF">TTRE_0000209101</name>
</gene>
<evidence type="ECO:0000256" key="1">
    <source>
        <dbReference type="ARBA" id="ARBA00007347"/>
    </source>
</evidence>
<dbReference type="STRING" id="36087.A0A077Z1N4"/>
<reference evidence="4" key="2">
    <citation type="submission" date="2014-03" db="EMBL/GenBank/DDBJ databases">
        <title>The whipworm genome and dual-species transcriptomics of an intimate host-pathogen interaction.</title>
        <authorList>
            <person name="Foth B.J."/>
            <person name="Tsai I.J."/>
            <person name="Reid A.J."/>
            <person name="Bancroft A.J."/>
            <person name="Nichol S."/>
            <person name="Tracey A."/>
            <person name="Holroyd N."/>
            <person name="Cotton J.A."/>
            <person name="Stanley E.J."/>
            <person name="Zarowiecki M."/>
            <person name="Liu J.Z."/>
            <person name="Huckvale T."/>
            <person name="Cooper P.J."/>
            <person name="Grencis R.K."/>
            <person name="Berriman M."/>
        </authorList>
    </citation>
    <scope>NUCLEOTIDE SEQUENCE [LARGE SCALE GENOMIC DNA]</scope>
</reference>
<comment type="similarity">
    <text evidence="1 3">Belongs to the CMC family.</text>
</comment>
<comment type="subcellular location">
    <subcellularLocation>
        <location evidence="3">Mitochondrion</location>
    </subcellularLocation>
</comment>
<dbReference type="InterPro" id="IPR013892">
    <property type="entry name" value="Cyt_c_biogenesis_Cmc1-like"/>
</dbReference>
<reference evidence="4" key="1">
    <citation type="submission" date="2014-01" db="EMBL/GenBank/DDBJ databases">
        <authorList>
            <person name="Aslett M."/>
        </authorList>
    </citation>
    <scope>NUCLEOTIDE SEQUENCE</scope>
</reference>
<evidence type="ECO:0000256" key="3">
    <source>
        <dbReference type="RuleBase" id="RU364104"/>
    </source>
</evidence>
<keyword evidence="2" id="KW-1015">Disulfide bond</keyword>
<keyword evidence="3" id="KW-0496">Mitochondrion</keyword>